<keyword evidence="4" id="KW-1185">Reference proteome</keyword>
<evidence type="ECO:0000256" key="1">
    <source>
        <dbReference type="SAM" id="MobiDB-lite"/>
    </source>
</evidence>
<reference evidence="3 4" key="1">
    <citation type="journal article" date="2013" name="Int. J. Syst. Evol. Microbiol.">
        <title>Tumebacillus flagellatus sp. nov., an alpha-amylase/pullulanase-producing bacterium isolated from cassava wastewater.</title>
        <authorList>
            <person name="Wang Q."/>
            <person name="Xie N."/>
            <person name="Qin Y."/>
            <person name="Shen N."/>
            <person name="Zhu J."/>
            <person name="Mi H."/>
            <person name="Huang R."/>
        </authorList>
    </citation>
    <scope>NUCLEOTIDE SEQUENCE [LARGE SCALE GENOMIC DNA]</scope>
    <source>
        <strain evidence="3 4">GST4</strain>
    </source>
</reference>
<name>A0A074LN54_9BACL</name>
<keyword evidence="2" id="KW-1133">Transmembrane helix</keyword>
<proteinExistence type="predicted"/>
<sequence length="219" mass="24136">MAFLSDWLRGLILVIFLAVVLDMILPNNVFQRYAKLVMGLLIILIMLTPVLKLSGKSIYEMDFTLDSLLSGGNSHSANLPSLEEIQQESAQISQQNQLLTAEAWKSGITENVKEIVEQDKPGLTVDRVEVKYTQNAQGQPEKLDGLTVTLKTRTDPDTVSSIEDVRPVIIGKSEGDADAEPALSQADRRRAETGSAIRTQIAAEYKLPASKVLVVWRDS</sequence>
<dbReference type="Pfam" id="PF09581">
    <property type="entry name" value="Spore_III_AF"/>
    <property type="match status" value="1"/>
</dbReference>
<dbReference type="eggNOG" id="ENOG503322G">
    <property type="taxonomic scope" value="Bacteria"/>
</dbReference>
<gene>
    <name evidence="3" type="ORF">EL26_15000</name>
</gene>
<dbReference type="EMBL" id="JMIR01000021">
    <property type="protein sequence ID" value="KEO82539.1"/>
    <property type="molecule type" value="Genomic_DNA"/>
</dbReference>
<dbReference type="Proteomes" id="UP000027931">
    <property type="component" value="Unassembled WGS sequence"/>
</dbReference>
<organism evidence="3 4">
    <name type="scientific">Tumebacillus flagellatus</name>
    <dbReference type="NCBI Taxonomy" id="1157490"/>
    <lineage>
        <taxon>Bacteria</taxon>
        <taxon>Bacillati</taxon>
        <taxon>Bacillota</taxon>
        <taxon>Bacilli</taxon>
        <taxon>Bacillales</taxon>
        <taxon>Alicyclobacillaceae</taxon>
        <taxon>Tumebacillus</taxon>
    </lineage>
</organism>
<comment type="caution">
    <text evidence="3">The sequence shown here is derived from an EMBL/GenBank/DDBJ whole genome shotgun (WGS) entry which is preliminary data.</text>
</comment>
<keyword evidence="2" id="KW-0472">Membrane</keyword>
<keyword evidence="2" id="KW-0812">Transmembrane</keyword>
<feature type="transmembrane region" description="Helical" evidence="2">
    <location>
        <begin position="7"/>
        <end position="26"/>
    </location>
</feature>
<feature type="region of interest" description="Disordered" evidence="1">
    <location>
        <begin position="171"/>
        <end position="191"/>
    </location>
</feature>
<protein>
    <recommendedName>
        <fullName evidence="5">Stage III sporulation protein AF</fullName>
    </recommendedName>
</protein>
<dbReference type="InterPro" id="IPR014245">
    <property type="entry name" value="Spore_III_AF"/>
</dbReference>
<dbReference type="STRING" id="1157490.EL26_15000"/>
<evidence type="ECO:0000256" key="2">
    <source>
        <dbReference type="SAM" id="Phobius"/>
    </source>
</evidence>
<dbReference type="NCBIfam" id="TIGR02896">
    <property type="entry name" value="spore_III_AF"/>
    <property type="match status" value="1"/>
</dbReference>
<evidence type="ECO:0008006" key="5">
    <source>
        <dbReference type="Google" id="ProtNLM"/>
    </source>
</evidence>
<accession>A0A074LN54</accession>
<evidence type="ECO:0000313" key="4">
    <source>
        <dbReference type="Proteomes" id="UP000027931"/>
    </source>
</evidence>
<evidence type="ECO:0000313" key="3">
    <source>
        <dbReference type="EMBL" id="KEO82539.1"/>
    </source>
</evidence>
<dbReference type="AlphaFoldDB" id="A0A074LN54"/>
<feature type="transmembrane region" description="Helical" evidence="2">
    <location>
        <begin position="32"/>
        <end position="51"/>
    </location>
</feature>